<keyword evidence="3" id="KW-1185">Reference proteome</keyword>
<sequence length="444" mass="49688">MQSTPSFMHDAAYTEIVSSMERKLGVDRPETHANQPQDKHAAHGVLSIPSELIHHILKYLGNSDLVNTAVVCPSFRFISQRVIYRNVKPTEDMIIPCLRCFASYPHLASCARTLILADATRHYDVFSNYFNLLRSALLNASSLTDLTILLDGPYARYLHGCSFRLRSLTTTLDWDRDLIKLITEQTELRNAMFGGKFVKGVVLPSDTLTKLTRVSASPLVLATVVPNRKIKEVELCLLQQALFNDDILNTASNILAYSTGPLTALQIITRLSDAPSALAALKAITKNLPRLNSFSFYSSDGAFSQELLEAFPEFLSGFECLRSLTLMSRNKADALYDKTFTATLVPRWHASCPSLQSVSLAGSIWLHNTRHGWVTLADLEVLLRERRGLLLSRQKYWTKADPRTISLEEVKSNLEEGNEEAEQGNQMEQQIIVLRDSLLQFGGP</sequence>
<organism evidence="2 3">
    <name type="scientific">Suillus placidus</name>
    <dbReference type="NCBI Taxonomy" id="48579"/>
    <lineage>
        <taxon>Eukaryota</taxon>
        <taxon>Fungi</taxon>
        <taxon>Dikarya</taxon>
        <taxon>Basidiomycota</taxon>
        <taxon>Agaricomycotina</taxon>
        <taxon>Agaricomycetes</taxon>
        <taxon>Agaricomycetidae</taxon>
        <taxon>Boletales</taxon>
        <taxon>Suillineae</taxon>
        <taxon>Suillaceae</taxon>
        <taxon>Suillus</taxon>
    </lineage>
</organism>
<name>A0A9P6ZVV6_9AGAM</name>
<dbReference type="EMBL" id="JABBWD010000020">
    <property type="protein sequence ID" value="KAG1777501.1"/>
    <property type="molecule type" value="Genomic_DNA"/>
</dbReference>
<protein>
    <recommendedName>
        <fullName evidence="1">F-box domain-containing protein</fullName>
    </recommendedName>
</protein>
<proteinExistence type="predicted"/>
<evidence type="ECO:0000313" key="2">
    <source>
        <dbReference type="EMBL" id="KAG1777501.1"/>
    </source>
</evidence>
<dbReference type="Pfam" id="PF00646">
    <property type="entry name" value="F-box"/>
    <property type="match status" value="1"/>
</dbReference>
<dbReference type="SUPFAM" id="SSF81383">
    <property type="entry name" value="F-box domain"/>
    <property type="match status" value="1"/>
</dbReference>
<reference evidence="2" key="1">
    <citation type="journal article" date="2020" name="New Phytol.">
        <title>Comparative genomics reveals dynamic genome evolution in host specialist ectomycorrhizal fungi.</title>
        <authorList>
            <person name="Lofgren L.A."/>
            <person name="Nguyen N.H."/>
            <person name="Vilgalys R."/>
            <person name="Ruytinx J."/>
            <person name="Liao H.L."/>
            <person name="Branco S."/>
            <person name="Kuo A."/>
            <person name="LaButti K."/>
            <person name="Lipzen A."/>
            <person name="Andreopoulos W."/>
            <person name="Pangilinan J."/>
            <person name="Riley R."/>
            <person name="Hundley H."/>
            <person name="Na H."/>
            <person name="Barry K."/>
            <person name="Grigoriev I.V."/>
            <person name="Stajich J.E."/>
            <person name="Kennedy P.G."/>
        </authorList>
    </citation>
    <scope>NUCLEOTIDE SEQUENCE</scope>
    <source>
        <strain evidence="2">DOB743</strain>
    </source>
</reference>
<dbReference type="InterPro" id="IPR001810">
    <property type="entry name" value="F-box_dom"/>
</dbReference>
<dbReference type="Gene3D" id="1.20.1280.50">
    <property type="match status" value="1"/>
</dbReference>
<dbReference type="CDD" id="cd09917">
    <property type="entry name" value="F-box_SF"/>
    <property type="match status" value="1"/>
</dbReference>
<dbReference type="AlphaFoldDB" id="A0A9P6ZVV6"/>
<dbReference type="PROSITE" id="PS50181">
    <property type="entry name" value="FBOX"/>
    <property type="match status" value="1"/>
</dbReference>
<accession>A0A9P6ZVV6</accession>
<evidence type="ECO:0000259" key="1">
    <source>
        <dbReference type="PROSITE" id="PS50181"/>
    </source>
</evidence>
<comment type="caution">
    <text evidence="2">The sequence shown here is derived from an EMBL/GenBank/DDBJ whole genome shotgun (WGS) entry which is preliminary data.</text>
</comment>
<evidence type="ECO:0000313" key="3">
    <source>
        <dbReference type="Proteomes" id="UP000714275"/>
    </source>
</evidence>
<gene>
    <name evidence="2" type="ORF">EV702DRAFT_1101638</name>
</gene>
<dbReference type="Proteomes" id="UP000714275">
    <property type="component" value="Unassembled WGS sequence"/>
</dbReference>
<dbReference type="SMART" id="SM00256">
    <property type="entry name" value="FBOX"/>
    <property type="match status" value="1"/>
</dbReference>
<feature type="domain" description="F-box" evidence="1">
    <location>
        <begin position="42"/>
        <end position="87"/>
    </location>
</feature>
<dbReference type="OrthoDB" id="3171185at2759"/>
<dbReference type="InterPro" id="IPR036047">
    <property type="entry name" value="F-box-like_dom_sf"/>
</dbReference>